<reference evidence="3 4" key="1">
    <citation type="submission" date="2020-10" db="EMBL/GenBank/DDBJ databases">
        <title>Ramlibacter sp. HM2 16S ribosomal RNA gene Genome sequencing and assembly.</title>
        <authorList>
            <person name="Kang M."/>
        </authorList>
    </citation>
    <scope>NUCLEOTIDE SEQUENCE [LARGE SCALE GENOMIC DNA]</scope>
    <source>
        <strain evidence="3 4">HM2</strain>
    </source>
</reference>
<evidence type="ECO:0000313" key="4">
    <source>
        <dbReference type="Proteomes" id="UP000806285"/>
    </source>
</evidence>
<feature type="signal peptide" evidence="2">
    <location>
        <begin position="1"/>
        <end position="23"/>
    </location>
</feature>
<dbReference type="RefSeq" id="WP_193675087.1">
    <property type="nucleotide sequence ID" value="NZ_JADDIV010000001.1"/>
</dbReference>
<dbReference type="Gene3D" id="3.10.450.160">
    <property type="entry name" value="inner membrane protein cigr"/>
    <property type="match status" value="1"/>
</dbReference>
<gene>
    <name evidence="3" type="ORF">IM787_02720</name>
</gene>
<evidence type="ECO:0008006" key="5">
    <source>
        <dbReference type="Google" id="ProtNLM"/>
    </source>
</evidence>
<feature type="chain" id="PRO_5046265574" description="DUF1236 domain-containing protein" evidence="2">
    <location>
        <begin position="24"/>
        <end position="145"/>
    </location>
</feature>
<name>A0ABR9RZ02_9BURK</name>
<keyword evidence="2" id="KW-0732">Signal</keyword>
<evidence type="ECO:0000256" key="1">
    <source>
        <dbReference type="SAM" id="MobiDB-lite"/>
    </source>
</evidence>
<sequence>MHDIQKTLLAAVLAAVASAPVLAKGNDKHDDRHGHVQKHEGKHHKHAGKHGRGNDDRYHAYSGYHGAGCPPGLAKKGNGCMPPGQAKKVAVGYPLPAGAVYTIPRHVRADLPPPPPGYRYAVVHNQVVLVSRDHLVVDIIRSLLG</sequence>
<evidence type="ECO:0000256" key="2">
    <source>
        <dbReference type="SAM" id="SignalP"/>
    </source>
</evidence>
<feature type="region of interest" description="Disordered" evidence="1">
    <location>
        <begin position="24"/>
        <end position="58"/>
    </location>
</feature>
<evidence type="ECO:0000313" key="3">
    <source>
        <dbReference type="EMBL" id="MBE7366473.1"/>
    </source>
</evidence>
<dbReference type="EMBL" id="JADDIV010000001">
    <property type="protein sequence ID" value="MBE7366473.1"/>
    <property type="molecule type" value="Genomic_DNA"/>
</dbReference>
<proteinExistence type="predicted"/>
<protein>
    <recommendedName>
        <fullName evidence="5">DUF1236 domain-containing protein</fullName>
    </recommendedName>
</protein>
<comment type="caution">
    <text evidence="3">The sequence shown here is derived from an EMBL/GenBank/DDBJ whole genome shotgun (WGS) entry which is preliminary data.</text>
</comment>
<keyword evidence="4" id="KW-1185">Reference proteome</keyword>
<dbReference type="Proteomes" id="UP000806285">
    <property type="component" value="Unassembled WGS sequence"/>
</dbReference>
<organism evidence="3 4">
    <name type="scientific">Ramlibacter pallidus</name>
    <dbReference type="NCBI Taxonomy" id="2780087"/>
    <lineage>
        <taxon>Bacteria</taxon>
        <taxon>Pseudomonadati</taxon>
        <taxon>Pseudomonadota</taxon>
        <taxon>Betaproteobacteria</taxon>
        <taxon>Burkholderiales</taxon>
        <taxon>Comamonadaceae</taxon>
        <taxon>Ramlibacter</taxon>
    </lineage>
</organism>
<feature type="compositionally biased region" description="Basic residues" evidence="1">
    <location>
        <begin position="40"/>
        <end position="51"/>
    </location>
</feature>
<accession>A0ABR9RZ02</accession>
<feature type="compositionally biased region" description="Basic and acidic residues" evidence="1">
    <location>
        <begin position="25"/>
        <end position="39"/>
    </location>
</feature>